<name>A0A2V1IMU2_9BACT</name>
<sequence>MRKTVLFLSLALMSGMSATARSLSPAEALGRVTNQPALRSSRASAQTPVMTVGTADAPSLYVFNRPEGGWMIVAADDVAAPVIGYSDSGAIDPANLPENMKGWLDDCSRQILAASADGAGPYLASETPDREEIAPMVKTTWDQGAPYNKLCPKVSGRATYTGCVATAMAQVMKFFNWPAQAGANANFSYKWRGGPADTPTLSADFSNFSFDWNNMLDSYFTAYNSAQSDAVANLMKACGYSVEMGYSPVASAAFNEVVGRALVTYFDYDGGLHNEPRELYTSARWEQMVYENLRDCGPMVYWGSGSVGHCFVCDGYRPDGYFHFNWGWSGNSDGYFLLDALNPSFVGTGGGTGGYNNAQGALFGAKPSDGLRPEPVYTFTCSSFSDLTVLGTFLTIQGEFKNRSPYNVNGKAIYMIYSEDGSKLVTTVDDLTTPSSFSDFGTELSCFKLMGSISNSVLGEGTYRIYPGIRVDGKDYVFRTPVSEADYIIYTRTKTGTNQYKNTATVPSVGEKVIENLSTNGDLFVDSQFKVSGTARFTGEAETSLYLLAALLDDEGKVLVTAEGANITFTPEGKPFEFISSWFRPTVKPGDYTFALVHMNDITYEYNIMASCKTTVSPYVYGDYKINGFKVDNPSAVDPAAVSMTATVTGLAGIAQDKLYFEIKNASGETVATLMRDLYVSAGNTVTLNATLSIPDAVAGEAYTANVYYERYSFPGGMKPVYDFPDLPITIGDTSGISDIGADVNGKVEYFNLRGQRVDAADLVPGIYIRRQGSKVSKVIVK</sequence>
<organism evidence="9 10">
    <name type="scientific">Duncaniella muris</name>
    <dbReference type="NCBI Taxonomy" id="2094150"/>
    <lineage>
        <taxon>Bacteria</taxon>
        <taxon>Pseudomonadati</taxon>
        <taxon>Bacteroidota</taxon>
        <taxon>Bacteroidia</taxon>
        <taxon>Bacteroidales</taxon>
        <taxon>Muribaculaceae</taxon>
        <taxon>Duncaniella</taxon>
    </lineage>
</organism>
<evidence type="ECO:0000256" key="1">
    <source>
        <dbReference type="ARBA" id="ARBA00009693"/>
    </source>
</evidence>
<accession>A0A2V1IMU2</accession>
<feature type="signal peptide" evidence="7">
    <location>
        <begin position="1"/>
        <end position="20"/>
    </location>
</feature>
<keyword evidence="3 7" id="KW-0732">Signal</keyword>
<gene>
    <name evidence="9" type="ORF">C5O23_01255</name>
</gene>
<keyword evidence="2" id="KW-0645">Protease</keyword>
<evidence type="ECO:0000256" key="4">
    <source>
        <dbReference type="ARBA" id="ARBA00022801"/>
    </source>
</evidence>
<dbReference type="RefSeq" id="WP_107031138.1">
    <property type="nucleotide sequence ID" value="NZ_CAPEJN010000009.1"/>
</dbReference>
<dbReference type="Proteomes" id="UP000244905">
    <property type="component" value="Unassembled WGS sequence"/>
</dbReference>
<feature type="chain" id="PRO_5015916811" description="Spi protease inhibitor domain-containing protein" evidence="7">
    <location>
        <begin position="21"/>
        <end position="782"/>
    </location>
</feature>
<dbReference type="GeneID" id="82524977"/>
<dbReference type="SUPFAM" id="SSF54001">
    <property type="entry name" value="Cysteine proteinases"/>
    <property type="match status" value="1"/>
</dbReference>
<evidence type="ECO:0000256" key="6">
    <source>
        <dbReference type="PIRSR" id="PIRSR600200-1"/>
    </source>
</evidence>
<keyword evidence="5" id="KW-0788">Thiol protease</keyword>
<proteinExistence type="inferred from homology"/>
<dbReference type="Pfam" id="PF13734">
    <property type="entry name" value="Inhibitor_I69"/>
    <property type="match status" value="1"/>
</dbReference>
<dbReference type="EMBL" id="PUEC01000002">
    <property type="protein sequence ID" value="PWB04214.1"/>
    <property type="molecule type" value="Genomic_DNA"/>
</dbReference>
<dbReference type="InterPro" id="IPR000200">
    <property type="entry name" value="Peptidase_C10"/>
</dbReference>
<feature type="active site" description="Nucleophile" evidence="6">
    <location>
        <position position="163"/>
    </location>
</feature>
<feature type="domain" description="Spi protease inhibitor" evidence="8">
    <location>
        <begin position="46"/>
        <end position="111"/>
    </location>
</feature>
<keyword evidence="4" id="KW-0378">Hydrolase</keyword>
<feature type="active site" description="Proton acceptor" evidence="6">
    <location>
        <position position="309"/>
    </location>
</feature>
<comment type="similarity">
    <text evidence="1">Belongs to the peptidase C10 family.</text>
</comment>
<dbReference type="Gene3D" id="3.90.70.50">
    <property type="entry name" value="Peptidase C10, streptopain"/>
    <property type="match status" value="1"/>
</dbReference>
<keyword evidence="10" id="KW-1185">Reference proteome</keyword>
<dbReference type="Pfam" id="PF01640">
    <property type="entry name" value="Peptidase_C10"/>
    <property type="match status" value="1"/>
</dbReference>
<evidence type="ECO:0000259" key="8">
    <source>
        <dbReference type="Pfam" id="PF13734"/>
    </source>
</evidence>
<dbReference type="PRINTS" id="PR00797">
    <property type="entry name" value="STREPTOPAIN"/>
</dbReference>
<comment type="caution">
    <text evidence="9">The sequence shown here is derived from an EMBL/GenBank/DDBJ whole genome shotgun (WGS) entry which is preliminary data.</text>
</comment>
<dbReference type="InterPro" id="IPR044934">
    <property type="entry name" value="Streptopain_sf"/>
</dbReference>
<dbReference type="AlphaFoldDB" id="A0A2V1IMU2"/>
<evidence type="ECO:0000256" key="5">
    <source>
        <dbReference type="ARBA" id="ARBA00022807"/>
    </source>
</evidence>
<evidence type="ECO:0000313" key="9">
    <source>
        <dbReference type="EMBL" id="PWB04214.1"/>
    </source>
</evidence>
<dbReference type="InterPro" id="IPR025896">
    <property type="entry name" value="Spi_Prtas-inh"/>
</dbReference>
<evidence type="ECO:0000256" key="2">
    <source>
        <dbReference type="ARBA" id="ARBA00022670"/>
    </source>
</evidence>
<evidence type="ECO:0000256" key="3">
    <source>
        <dbReference type="ARBA" id="ARBA00022729"/>
    </source>
</evidence>
<evidence type="ECO:0000256" key="7">
    <source>
        <dbReference type="SAM" id="SignalP"/>
    </source>
</evidence>
<dbReference type="InterPro" id="IPR038765">
    <property type="entry name" value="Papain-like_cys_pep_sf"/>
</dbReference>
<evidence type="ECO:0000313" key="10">
    <source>
        <dbReference type="Proteomes" id="UP000244905"/>
    </source>
</evidence>
<protein>
    <recommendedName>
        <fullName evidence="8">Spi protease inhibitor domain-containing protein</fullName>
    </recommendedName>
</protein>
<dbReference type="GO" id="GO:0006508">
    <property type="term" value="P:proteolysis"/>
    <property type="evidence" value="ECO:0007669"/>
    <property type="project" value="UniProtKB-KW"/>
</dbReference>
<dbReference type="GO" id="GO:0008234">
    <property type="term" value="F:cysteine-type peptidase activity"/>
    <property type="evidence" value="ECO:0007669"/>
    <property type="project" value="UniProtKB-KW"/>
</dbReference>
<reference evidence="10" key="1">
    <citation type="submission" date="2018-02" db="EMBL/GenBank/DDBJ databases">
        <authorList>
            <person name="Clavel T."/>
            <person name="Strowig T."/>
        </authorList>
    </citation>
    <scope>NUCLEOTIDE SEQUENCE [LARGE SCALE GENOMIC DNA]</scope>
    <source>
        <strain evidence="10">DSM 103720</strain>
    </source>
</reference>